<name>A0A1H9RES2_9BACI</name>
<evidence type="ECO:0000259" key="3">
    <source>
        <dbReference type="Pfam" id="PF03807"/>
    </source>
</evidence>
<feature type="domain" description="Pyrroline-5-carboxylate reductase dimerisation" evidence="4">
    <location>
        <begin position="166"/>
        <end position="265"/>
    </location>
</feature>
<feature type="domain" description="Pyrroline-5-carboxylate reductase catalytic N-terminal" evidence="3">
    <location>
        <begin position="3"/>
        <end position="97"/>
    </location>
</feature>
<dbReference type="GO" id="GO:0004735">
    <property type="term" value="F:pyrroline-5-carboxylate reductase activity"/>
    <property type="evidence" value="ECO:0007669"/>
    <property type="project" value="InterPro"/>
</dbReference>
<dbReference type="InterPro" id="IPR008927">
    <property type="entry name" value="6-PGluconate_DH-like_C_sf"/>
</dbReference>
<evidence type="ECO:0000259" key="4">
    <source>
        <dbReference type="Pfam" id="PF14748"/>
    </source>
</evidence>
<evidence type="ECO:0000256" key="1">
    <source>
        <dbReference type="ARBA" id="ARBA00005525"/>
    </source>
</evidence>
<dbReference type="STRING" id="1601833.SAMN05518684_103115"/>
<keyword evidence="6" id="KW-1185">Reference proteome</keyword>
<dbReference type="PIRSF" id="PIRSF000193">
    <property type="entry name" value="Pyrrol-5-carb_rd"/>
    <property type="match status" value="1"/>
</dbReference>
<evidence type="ECO:0000313" key="6">
    <source>
        <dbReference type="Proteomes" id="UP000198571"/>
    </source>
</evidence>
<dbReference type="EMBL" id="FOGT01000003">
    <property type="protein sequence ID" value="SER71208.1"/>
    <property type="molecule type" value="Genomic_DNA"/>
</dbReference>
<accession>A0A1H9RES2</accession>
<dbReference type="OrthoDB" id="9805754at2"/>
<organism evidence="5 6">
    <name type="scientific">Salipaludibacillus aurantiacus</name>
    <dbReference type="NCBI Taxonomy" id="1601833"/>
    <lineage>
        <taxon>Bacteria</taxon>
        <taxon>Bacillati</taxon>
        <taxon>Bacillota</taxon>
        <taxon>Bacilli</taxon>
        <taxon>Bacillales</taxon>
        <taxon>Bacillaceae</taxon>
    </lineage>
</organism>
<evidence type="ECO:0000313" key="5">
    <source>
        <dbReference type="EMBL" id="SER71208.1"/>
    </source>
</evidence>
<dbReference type="PROSITE" id="PS00521">
    <property type="entry name" value="P5CR"/>
    <property type="match status" value="1"/>
</dbReference>
<protein>
    <submittedName>
        <fullName evidence="5">Competence protein ComER</fullName>
    </submittedName>
</protein>
<gene>
    <name evidence="5" type="ORF">SAMN05518684_103115</name>
</gene>
<dbReference type="RefSeq" id="WP_093047888.1">
    <property type="nucleotide sequence ID" value="NZ_FOGT01000003.1"/>
</dbReference>
<dbReference type="SUPFAM" id="SSF51735">
    <property type="entry name" value="NAD(P)-binding Rossmann-fold domains"/>
    <property type="match status" value="1"/>
</dbReference>
<comment type="similarity">
    <text evidence="1">Belongs to the pyrroline-5-carboxylate reductase family.</text>
</comment>
<sequence>MKKLGFIGTGSMGSLLIEAFIKAGAPEDYFHVTNRSLHKAKALQEKYRGIHIHQDALSIVKEAEWLFICTKPLEMVTVLDELSAHIKPGQVIITITSPLQVEETELLVNNSEIPVARFIPSIVNLSLSGPSLLTFSERCTEGMRNDLTHLFSTISTPVLIDPSVTRVASDIASCGPAFISFLVERMIKGAVEERNIDEKTATAIAESMLIGYGELMKQKYFDLSSLQKRVTVPGGVTGVGLKVLNKETGDMFHKLFRETEKKYQEDRKGIQKKMRK</sequence>
<dbReference type="NCBIfam" id="NF005814">
    <property type="entry name" value="PRK07680.1"/>
    <property type="match status" value="1"/>
</dbReference>
<dbReference type="Pfam" id="PF03807">
    <property type="entry name" value="F420_oxidored"/>
    <property type="match status" value="1"/>
</dbReference>
<dbReference type="InterPro" id="IPR036291">
    <property type="entry name" value="NAD(P)-bd_dom_sf"/>
</dbReference>
<reference evidence="6" key="1">
    <citation type="submission" date="2016-10" db="EMBL/GenBank/DDBJ databases">
        <authorList>
            <person name="Varghese N."/>
            <person name="Submissions S."/>
        </authorList>
    </citation>
    <scope>NUCLEOTIDE SEQUENCE [LARGE SCALE GENOMIC DNA]</scope>
    <source>
        <strain evidence="6">S9</strain>
    </source>
</reference>
<dbReference type="Gene3D" id="1.10.3730.10">
    <property type="entry name" value="ProC C-terminal domain-like"/>
    <property type="match status" value="1"/>
</dbReference>
<keyword evidence="2" id="KW-0521">NADP</keyword>
<evidence type="ECO:0000256" key="2">
    <source>
        <dbReference type="PIRSR" id="PIRSR000193-1"/>
    </source>
</evidence>
<dbReference type="Proteomes" id="UP000198571">
    <property type="component" value="Unassembled WGS sequence"/>
</dbReference>
<dbReference type="PANTHER" id="PTHR11645:SF51">
    <property type="entry name" value="COME OPERON PROTEIN 4"/>
    <property type="match status" value="1"/>
</dbReference>
<dbReference type="GO" id="GO:0055129">
    <property type="term" value="P:L-proline biosynthetic process"/>
    <property type="evidence" value="ECO:0007669"/>
    <property type="project" value="TreeGrafter"/>
</dbReference>
<dbReference type="InterPro" id="IPR053790">
    <property type="entry name" value="P5CR-like_CS"/>
</dbReference>
<dbReference type="AlphaFoldDB" id="A0A1H9RES2"/>
<dbReference type="InterPro" id="IPR028939">
    <property type="entry name" value="P5C_Rdtase_cat_N"/>
</dbReference>
<dbReference type="SUPFAM" id="SSF48179">
    <property type="entry name" value="6-phosphogluconate dehydrogenase C-terminal domain-like"/>
    <property type="match status" value="1"/>
</dbReference>
<dbReference type="InterPro" id="IPR000304">
    <property type="entry name" value="Pyrroline-COOH_reductase"/>
</dbReference>
<dbReference type="Gene3D" id="3.40.50.720">
    <property type="entry name" value="NAD(P)-binding Rossmann-like Domain"/>
    <property type="match status" value="1"/>
</dbReference>
<dbReference type="PANTHER" id="PTHR11645">
    <property type="entry name" value="PYRROLINE-5-CARBOXYLATE REDUCTASE"/>
    <property type="match status" value="1"/>
</dbReference>
<dbReference type="Pfam" id="PF14748">
    <property type="entry name" value="P5CR_dimer"/>
    <property type="match status" value="1"/>
</dbReference>
<dbReference type="InterPro" id="IPR029036">
    <property type="entry name" value="P5CR_dimer"/>
</dbReference>
<proteinExistence type="inferred from homology"/>
<feature type="binding site" evidence="2">
    <location>
        <begin position="7"/>
        <end position="12"/>
    </location>
    <ligand>
        <name>NADP(+)</name>
        <dbReference type="ChEBI" id="CHEBI:58349"/>
    </ligand>
</feature>